<protein>
    <submittedName>
        <fullName evidence="1">Uncharacterized protein</fullName>
    </submittedName>
</protein>
<dbReference type="EMBL" id="CP081296">
    <property type="protein sequence ID" value="QZD91995.1"/>
    <property type="molecule type" value="Genomic_DNA"/>
</dbReference>
<evidence type="ECO:0000313" key="1">
    <source>
        <dbReference type="EMBL" id="QZD91995.1"/>
    </source>
</evidence>
<name>A0ABX8ZSK7_9SPHN</name>
<sequence length="121" mass="13174">MADISSEDSRLDGKVVAIEGWLAECSSLNCSIYASRDDAEKVAAYRELPDDEWMAAFDRGLAIGGGDDAFEMRAMFMGLSKVTVVGEVNATWKAPPDESGTSFACFDRCDDIRPHSITLIL</sequence>
<dbReference type="Proteomes" id="UP000824300">
    <property type="component" value="Chromosome"/>
</dbReference>
<proteinExistence type="predicted"/>
<accession>A0ABX8ZSK7</accession>
<organism evidence="1 2">
    <name type="scientific">Qipengyuania xiapuensis</name>
    <dbReference type="NCBI Taxonomy" id="2867236"/>
    <lineage>
        <taxon>Bacteria</taxon>
        <taxon>Pseudomonadati</taxon>
        <taxon>Pseudomonadota</taxon>
        <taxon>Alphaproteobacteria</taxon>
        <taxon>Sphingomonadales</taxon>
        <taxon>Erythrobacteraceae</taxon>
        <taxon>Qipengyuania</taxon>
    </lineage>
</organism>
<evidence type="ECO:0000313" key="2">
    <source>
        <dbReference type="Proteomes" id="UP000824300"/>
    </source>
</evidence>
<reference evidence="1 2" key="1">
    <citation type="submission" date="2021-08" db="EMBL/GenBank/DDBJ databases">
        <title>Comparative Genomics Analysis of the Genus Qipengyuania Reveals Extensive Genetic Diversity and Metabolic Versatility, Including the Description of Fifteen Novel Species.</title>
        <authorList>
            <person name="Liu Y."/>
        </authorList>
    </citation>
    <scope>NUCLEOTIDE SEQUENCE [LARGE SCALE GENOMIC DNA]</scope>
    <source>
        <strain evidence="1 2">1NDW3</strain>
    </source>
</reference>
<keyword evidence="2" id="KW-1185">Reference proteome</keyword>
<gene>
    <name evidence="1" type="ORF">K3162_10610</name>
</gene>
<dbReference type="RefSeq" id="WP_221427698.1">
    <property type="nucleotide sequence ID" value="NZ_CP081296.1"/>
</dbReference>